<feature type="compositionally biased region" description="Basic residues" evidence="3">
    <location>
        <begin position="107"/>
        <end position="120"/>
    </location>
</feature>
<dbReference type="InterPro" id="IPR040389">
    <property type="entry name" value="SMR"/>
</dbReference>
<organism evidence="4 5">
    <name type="scientific">Ziziphus jujuba</name>
    <name type="common">Chinese jujube</name>
    <name type="synonym">Ziziphus sativa</name>
    <dbReference type="NCBI Taxonomy" id="326968"/>
    <lineage>
        <taxon>Eukaryota</taxon>
        <taxon>Viridiplantae</taxon>
        <taxon>Streptophyta</taxon>
        <taxon>Embryophyta</taxon>
        <taxon>Tracheophyta</taxon>
        <taxon>Spermatophyta</taxon>
        <taxon>Magnoliopsida</taxon>
        <taxon>eudicotyledons</taxon>
        <taxon>Gunneridae</taxon>
        <taxon>Pentapetalae</taxon>
        <taxon>rosids</taxon>
        <taxon>fabids</taxon>
        <taxon>Rosales</taxon>
        <taxon>Rhamnaceae</taxon>
        <taxon>Paliureae</taxon>
        <taxon>Ziziphus</taxon>
    </lineage>
</organism>
<dbReference type="PANTHER" id="PTHR33142">
    <property type="entry name" value="CYCLIN-DEPENDENT PROTEIN KINASE INHIBITOR SMR13"/>
    <property type="match status" value="1"/>
</dbReference>
<keyword evidence="2" id="KW-0131">Cell cycle</keyword>
<accession>A0ABM3I4B6</accession>
<feature type="region of interest" description="Disordered" evidence="3">
    <location>
        <begin position="64"/>
        <end position="128"/>
    </location>
</feature>
<evidence type="ECO:0000256" key="1">
    <source>
        <dbReference type="ARBA" id="ARBA00023013"/>
    </source>
</evidence>
<dbReference type="GO" id="GO:0004860">
    <property type="term" value="F:protein kinase inhibitor activity"/>
    <property type="evidence" value="ECO:0007669"/>
    <property type="project" value="UniProtKB-KW"/>
</dbReference>
<keyword evidence="1 5" id="KW-0649">Protein kinase inhibitor</keyword>
<protein>
    <submittedName>
        <fullName evidence="5">Cyclin-dependent protein kinase inhibitor SMR3 isoform X1</fullName>
    </submittedName>
</protein>
<reference evidence="5" key="1">
    <citation type="submission" date="2025-08" db="UniProtKB">
        <authorList>
            <consortium name="RefSeq"/>
        </authorList>
    </citation>
    <scope>IDENTIFICATION</scope>
    <source>
        <tissue evidence="5">Seedling</tissue>
    </source>
</reference>
<dbReference type="PANTHER" id="PTHR33142:SF65">
    <property type="entry name" value="CYCLIN-DEPENDENT PROTEIN KINASE INHIBITOR SMR2-LIKE"/>
    <property type="match status" value="1"/>
</dbReference>
<proteinExistence type="predicted"/>
<name>A0ABM3I4B6_ZIZJJ</name>
<keyword evidence="4" id="KW-1185">Reference proteome</keyword>
<feature type="compositionally biased region" description="Acidic residues" evidence="3">
    <location>
        <begin position="74"/>
        <end position="84"/>
    </location>
</feature>
<evidence type="ECO:0000313" key="5">
    <source>
        <dbReference type="RefSeq" id="XP_048320338.1"/>
    </source>
</evidence>
<sequence length="157" mass="17852">MYSGFNQISFLNMSGSNTFLVKDEKKYIESDVLKAPKMELKDGSCGSTTALSCEERRRLIPLSTEGEFKVKEDNDNDDDDDDDDGFKTPTSLDHKIPETKQCPLAPRKPKTLPPPRKRKLSPSIREDFSEEVESIFSPLLLSDLHSKNKKARRDEVE</sequence>
<evidence type="ECO:0000256" key="3">
    <source>
        <dbReference type="SAM" id="MobiDB-lite"/>
    </source>
</evidence>
<evidence type="ECO:0000256" key="2">
    <source>
        <dbReference type="ARBA" id="ARBA00023306"/>
    </source>
</evidence>
<evidence type="ECO:0000313" key="4">
    <source>
        <dbReference type="Proteomes" id="UP001652623"/>
    </source>
</evidence>
<gene>
    <name evidence="5" type="primary">LOC107430571</name>
</gene>
<dbReference type="Proteomes" id="UP001652623">
    <property type="component" value="Chromosome 6"/>
</dbReference>
<dbReference type="GeneID" id="107430571"/>
<dbReference type="RefSeq" id="XP_048320338.1">
    <property type="nucleotide sequence ID" value="XM_048464381.2"/>
</dbReference>